<feature type="binding site" evidence="1">
    <location>
        <position position="38"/>
    </location>
    <ligand>
        <name>Zn(2+)</name>
        <dbReference type="ChEBI" id="CHEBI:29105"/>
    </ligand>
</feature>
<dbReference type="PANTHER" id="PTHR42912:SF45">
    <property type="entry name" value="23S RRNA (GUANINE(745)-N(1))-METHYLTRANSFERASE"/>
    <property type="match status" value="1"/>
</dbReference>
<accession>A0A327X475</accession>
<keyword evidence="1" id="KW-0862">Zinc</keyword>
<feature type="binding site" evidence="1">
    <location>
        <position position="34"/>
    </location>
    <ligand>
        <name>Zn(2+)</name>
        <dbReference type="ChEBI" id="CHEBI:29105"/>
    </ligand>
</feature>
<keyword evidence="5" id="KW-0808">Transferase</keyword>
<protein>
    <submittedName>
        <fullName evidence="5">23S rRNA m(1)G-745 methyltransferase</fullName>
    </submittedName>
    <submittedName>
        <fullName evidence="6">rRNA (Guanine-N1)-methyltransferase</fullName>
    </submittedName>
</protein>
<keyword evidence="2" id="KW-0949">S-adenosyl-L-methionine</keyword>
<dbReference type="GO" id="GO:0008168">
    <property type="term" value="F:methyltransferase activity"/>
    <property type="evidence" value="ECO:0007669"/>
    <property type="project" value="UniProtKB-KW"/>
</dbReference>
<name>A0A327X475_9GAMM</name>
<dbReference type="Proteomes" id="UP000287865">
    <property type="component" value="Unassembled WGS sequence"/>
</dbReference>
<reference evidence="6 8" key="1">
    <citation type="journal article" date="2018" name="Front. Microbiol.">
        <title>Genome-Based Analysis Reveals the Taxonomy and Diversity of the Family Idiomarinaceae.</title>
        <authorList>
            <person name="Liu Y."/>
            <person name="Lai Q."/>
            <person name="Shao Z."/>
        </authorList>
    </citation>
    <scope>NUCLEOTIDE SEQUENCE [LARGE SCALE GENOMIC DNA]</scope>
    <source>
        <strain evidence="6 8">CF12-14</strain>
    </source>
</reference>
<dbReference type="GO" id="GO:0032259">
    <property type="term" value="P:methylation"/>
    <property type="evidence" value="ECO:0007669"/>
    <property type="project" value="UniProtKB-KW"/>
</dbReference>
<evidence type="ECO:0000313" key="6">
    <source>
        <dbReference type="EMBL" id="RUO28507.1"/>
    </source>
</evidence>
<keyword evidence="1" id="KW-0479">Metal-binding</keyword>
<dbReference type="EMBL" id="QLMD01000001">
    <property type="protein sequence ID" value="RAK01685.1"/>
    <property type="molecule type" value="Genomic_DNA"/>
</dbReference>
<dbReference type="InterPro" id="IPR029063">
    <property type="entry name" value="SAM-dependent_MTases_sf"/>
</dbReference>
<dbReference type="Proteomes" id="UP000249203">
    <property type="component" value="Unassembled WGS sequence"/>
</dbReference>
<dbReference type="InterPro" id="IPR050508">
    <property type="entry name" value="Methyltransf_Superfamily"/>
</dbReference>
<proteinExistence type="predicted"/>
<dbReference type="InterPro" id="IPR041698">
    <property type="entry name" value="Methyltransf_25"/>
</dbReference>
<dbReference type="PANTHER" id="PTHR42912">
    <property type="entry name" value="METHYLTRANSFERASE"/>
    <property type="match status" value="1"/>
</dbReference>
<dbReference type="CDD" id="cd02440">
    <property type="entry name" value="AdoMet_MTases"/>
    <property type="match status" value="1"/>
</dbReference>
<dbReference type="InterPro" id="IPR048647">
    <property type="entry name" value="RlmA_N"/>
</dbReference>
<dbReference type="Pfam" id="PF21302">
    <property type="entry name" value="Zn_ribbon_RlmA"/>
    <property type="match status" value="1"/>
</dbReference>
<dbReference type="Pfam" id="PF13649">
    <property type="entry name" value="Methyltransf_25"/>
    <property type="match status" value="1"/>
</dbReference>
<dbReference type="AlphaFoldDB" id="A0A327X475"/>
<evidence type="ECO:0000259" key="3">
    <source>
        <dbReference type="Pfam" id="PF13649"/>
    </source>
</evidence>
<organism evidence="5 7">
    <name type="scientific">Aliidiomarina maris</name>
    <dbReference type="NCBI Taxonomy" id="531312"/>
    <lineage>
        <taxon>Bacteria</taxon>
        <taxon>Pseudomonadati</taxon>
        <taxon>Pseudomonadota</taxon>
        <taxon>Gammaproteobacteria</taxon>
        <taxon>Alteromonadales</taxon>
        <taxon>Idiomarinaceae</taxon>
        <taxon>Aliidiomarina</taxon>
    </lineage>
</organism>
<dbReference type="RefSeq" id="WP_111568162.1">
    <property type="nucleotide sequence ID" value="NZ_PIPK01000001.1"/>
</dbReference>
<evidence type="ECO:0000313" key="7">
    <source>
        <dbReference type="Proteomes" id="UP000249203"/>
    </source>
</evidence>
<comment type="caution">
    <text evidence="5">The sequence shown here is derived from an EMBL/GenBank/DDBJ whole genome shotgun (WGS) entry which is preliminary data.</text>
</comment>
<keyword evidence="8" id="KW-1185">Reference proteome</keyword>
<evidence type="ECO:0000313" key="5">
    <source>
        <dbReference type="EMBL" id="RAK01685.1"/>
    </source>
</evidence>
<feature type="domain" description="23S rRNA (guanine(745)-N(1))-methyltransferase N-terminal" evidence="4">
    <location>
        <begin position="6"/>
        <end position="59"/>
    </location>
</feature>
<dbReference type="InterPro" id="IPR016718">
    <property type="entry name" value="rRNA_m1G-MeTrfase_A_prd"/>
</dbReference>
<feature type="domain" description="Methyltransferase" evidence="3">
    <location>
        <begin position="103"/>
        <end position="188"/>
    </location>
</feature>
<gene>
    <name evidence="5" type="ORF">B0I24_101309</name>
    <name evidence="6" type="ORF">CWE07_01485</name>
</gene>
<dbReference type="PIRSF" id="PIRSF018249">
    <property type="entry name" value="MyrA_prd"/>
    <property type="match status" value="1"/>
</dbReference>
<dbReference type="EMBL" id="PIPK01000001">
    <property type="protein sequence ID" value="RUO28507.1"/>
    <property type="molecule type" value="Genomic_DNA"/>
</dbReference>
<dbReference type="GO" id="GO:0046872">
    <property type="term" value="F:metal ion binding"/>
    <property type="evidence" value="ECO:0007669"/>
    <property type="project" value="UniProtKB-KW"/>
</dbReference>
<feature type="binding site" evidence="2">
    <location>
        <position position="80"/>
    </location>
    <ligand>
        <name>S-adenosyl-L-methionine</name>
        <dbReference type="ChEBI" id="CHEBI:59789"/>
    </ligand>
</feature>
<keyword evidence="5" id="KW-0489">Methyltransferase</keyword>
<evidence type="ECO:0000256" key="1">
    <source>
        <dbReference type="PIRSR" id="PIRSR018249-1"/>
    </source>
</evidence>
<sequence length="298" mass="32492">MQPALICPLCQASSASARFDDAELQANSQGAWVCPQGHTFDQAKQGYVNLLPAHFKRSKDPGDSKAMVQARRRFLTSGRYQPIADALYAAVRDVVPTESSFSVLDAGCGEGYYLRQLAAHFDAHQANWLGNDVSKWAVQAAAPWQKKGRYVVASNARLPFADHSIDVVVCAFGFASEAEFARVLKPNGVVIKLDPSAHHLSALRDVLYTKEQAKQAATKREAPSLDGFDCTHTRTEAFDFEVDNSLLQDLIAMTPHAYRAPAQGLAAAAELAELRVQASVYVQVFKPVKQVSPQGNSE</sequence>
<dbReference type="SUPFAM" id="SSF53335">
    <property type="entry name" value="S-adenosyl-L-methionine-dependent methyltransferases"/>
    <property type="match status" value="1"/>
</dbReference>
<evidence type="ECO:0000256" key="2">
    <source>
        <dbReference type="PIRSR" id="PIRSR018249-2"/>
    </source>
</evidence>
<reference evidence="5 7" key="2">
    <citation type="submission" date="2018-06" db="EMBL/GenBank/DDBJ databases">
        <title>Genomic Encyclopedia of Type Strains, Phase III (KMG-III): the genomes of soil and plant-associated and newly described type strains.</title>
        <authorList>
            <person name="Whitman W."/>
        </authorList>
    </citation>
    <scope>NUCLEOTIDE SEQUENCE [LARGE SCALE GENOMIC DNA]</scope>
    <source>
        <strain evidence="5 7">CGMCC 1.15366</strain>
    </source>
</reference>
<feature type="binding site" evidence="2">
    <location>
        <position position="199"/>
    </location>
    <ligand>
        <name>S-adenosyl-L-methionine</name>
        <dbReference type="ChEBI" id="CHEBI:59789"/>
    </ligand>
</feature>
<feature type="binding site" evidence="2">
    <location>
        <begin position="110"/>
        <end position="111"/>
    </location>
    <ligand>
        <name>S-adenosyl-L-methionine</name>
        <dbReference type="ChEBI" id="CHEBI:59789"/>
    </ligand>
</feature>
<dbReference type="OrthoDB" id="108476at2"/>
<evidence type="ECO:0000259" key="4">
    <source>
        <dbReference type="Pfam" id="PF21302"/>
    </source>
</evidence>
<dbReference type="Gene3D" id="3.40.50.150">
    <property type="entry name" value="Vaccinia Virus protein VP39"/>
    <property type="match status" value="1"/>
</dbReference>
<evidence type="ECO:0000313" key="8">
    <source>
        <dbReference type="Proteomes" id="UP000287865"/>
    </source>
</evidence>